<dbReference type="Proteomes" id="UP000499080">
    <property type="component" value="Unassembled WGS sequence"/>
</dbReference>
<name>A0A4Y2EBB2_ARAVE</name>
<dbReference type="SUPFAM" id="SSF53098">
    <property type="entry name" value="Ribonuclease H-like"/>
    <property type="match status" value="1"/>
</dbReference>
<comment type="caution">
    <text evidence="2">The sequence shown here is derived from an EMBL/GenBank/DDBJ whole genome shotgun (WGS) entry which is preliminary data.</text>
</comment>
<dbReference type="InterPro" id="IPR001584">
    <property type="entry name" value="Integrase_cat-core"/>
</dbReference>
<dbReference type="PANTHER" id="PTHR37984:SF15">
    <property type="entry name" value="INTEGRASE CATALYTIC DOMAIN-CONTAINING PROTEIN"/>
    <property type="match status" value="1"/>
</dbReference>
<proteinExistence type="predicted"/>
<keyword evidence="3" id="KW-1185">Reference proteome</keyword>
<evidence type="ECO:0000313" key="3">
    <source>
        <dbReference type="Proteomes" id="UP000499080"/>
    </source>
</evidence>
<dbReference type="InterPro" id="IPR012337">
    <property type="entry name" value="RNaseH-like_sf"/>
</dbReference>
<dbReference type="GO" id="GO:0003676">
    <property type="term" value="F:nucleic acid binding"/>
    <property type="evidence" value="ECO:0007669"/>
    <property type="project" value="InterPro"/>
</dbReference>
<feature type="domain" description="Integrase catalytic" evidence="1">
    <location>
        <begin position="48"/>
        <end position="206"/>
    </location>
</feature>
<evidence type="ECO:0000313" key="2">
    <source>
        <dbReference type="EMBL" id="GBM26372.1"/>
    </source>
</evidence>
<dbReference type="InterPro" id="IPR036397">
    <property type="entry name" value="RNaseH_sf"/>
</dbReference>
<gene>
    <name evidence="2" type="primary">POL_333</name>
    <name evidence="2" type="ORF">AVEN_239369_1</name>
</gene>
<dbReference type="OrthoDB" id="6430889at2759"/>
<protein>
    <submittedName>
        <fullName evidence="2">Retrovirus-related Pol polyprotein from transposon 412</fullName>
    </submittedName>
</protein>
<sequence>MKTFTKTQERFYWDRLCAVVEERCREWHACGARKGPKKRTKSRLQRYNVGAPFERMDSDILGPLPVMAKGNRYVLVLMDNFTKWSKAIPFQIRKPRLWLKNLFEHGFRVMEPMILHSDHGTNFNSALLTELCKLLGILKTRTTALHLLSDGMVERCNPTILNHLSLFVSRNHIGYDTHLPLFLLANRSADHEVTGFTPADMLFGRTLRLPCNILFGRPSDTPSSSNEYLNNLDTRLEGVNAFARERIKLARERMKTRYDSGATDHHFHEEDQVLMYNPKRRRGLSPKLQQKWEGAYAIVKRLNDVIYRVRRSPNAKPLDIGLSGTLTLETIWATWLQIWRPWRQIDDSRKCDPFLDISIRKGNALEYTRKLHVTPRLVGESI</sequence>
<dbReference type="EMBL" id="BGPR01000558">
    <property type="protein sequence ID" value="GBM26372.1"/>
    <property type="molecule type" value="Genomic_DNA"/>
</dbReference>
<dbReference type="InterPro" id="IPR050951">
    <property type="entry name" value="Retrovirus_Pol_polyprotein"/>
</dbReference>
<dbReference type="AlphaFoldDB" id="A0A4Y2EBB2"/>
<dbReference type="GO" id="GO:0015074">
    <property type="term" value="P:DNA integration"/>
    <property type="evidence" value="ECO:0007669"/>
    <property type="project" value="InterPro"/>
</dbReference>
<dbReference type="PROSITE" id="PS50994">
    <property type="entry name" value="INTEGRASE"/>
    <property type="match status" value="1"/>
</dbReference>
<dbReference type="Gene3D" id="3.30.420.10">
    <property type="entry name" value="Ribonuclease H-like superfamily/Ribonuclease H"/>
    <property type="match status" value="1"/>
</dbReference>
<evidence type="ECO:0000259" key="1">
    <source>
        <dbReference type="PROSITE" id="PS50994"/>
    </source>
</evidence>
<organism evidence="2 3">
    <name type="scientific">Araneus ventricosus</name>
    <name type="common">Orbweaver spider</name>
    <name type="synonym">Epeira ventricosa</name>
    <dbReference type="NCBI Taxonomy" id="182803"/>
    <lineage>
        <taxon>Eukaryota</taxon>
        <taxon>Metazoa</taxon>
        <taxon>Ecdysozoa</taxon>
        <taxon>Arthropoda</taxon>
        <taxon>Chelicerata</taxon>
        <taxon>Arachnida</taxon>
        <taxon>Araneae</taxon>
        <taxon>Araneomorphae</taxon>
        <taxon>Entelegynae</taxon>
        <taxon>Araneoidea</taxon>
        <taxon>Araneidae</taxon>
        <taxon>Araneus</taxon>
    </lineage>
</organism>
<dbReference type="PANTHER" id="PTHR37984">
    <property type="entry name" value="PROTEIN CBG26694"/>
    <property type="match status" value="1"/>
</dbReference>
<reference evidence="2 3" key="1">
    <citation type="journal article" date="2019" name="Sci. Rep.">
        <title>Orb-weaving spider Araneus ventricosus genome elucidates the spidroin gene catalogue.</title>
        <authorList>
            <person name="Kono N."/>
            <person name="Nakamura H."/>
            <person name="Ohtoshi R."/>
            <person name="Moran D.A.P."/>
            <person name="Shinohara A."/>
            <person name="Yoshida Y."/>
            <person name="Fujiwara M."/>
            <person name="Mori M."/>
            <person name="Tomita M."/>
            <person name="Arakawa K."/>
        </authorList>
    </citation>
    <scope>NUCLEOTIDE SEQUENCE [LARGE SCALE GENOMIC DNA]</scope>
</reference>
<accession>A0A4Y2EBB2</accession>